<feature type="region of interest" description="Disordered" evidence="1">
    <location>
        <begin position="537"/>
        <end position="559"/>
    </location>
</feature>
<reference evidence="3 4" key="1">
    <citation type="journal article" date="2006" name="Nature">
        <title>Insights from the genome of the biotrophic fungal plant pathogen Ustilago maydis.</title>
        <authorList>
            <person name="Kamper J."/>
            <person name="Kahmann R."/>
            <person name="Bolker M."/>
            <person name="Ma L.J."/>
            <person name="Brefort T."/>
            <person name="Saville B.J."/>
            <person name="Banuett F."/>
            <person name="Kronstad J.W."/>
            <person name="Gold S.E."/>
            <person name="Muller O."/>
            <person name="Perlin M.H."/>
            <person name="Wosten H.A."/>
            <person name="de Vries R."/>
            <person name="Ruiz-Herrera J."/>
            <person name="Reynaga-Pena C.G."/>
            <person name="Snetselaar K."/>
            <person name="McCann M."/>
            <person name="Perez-Martin J."/>
            <person name="Feldbrugge M."/>
            <person name="Basse C.W."/>
            <person name="Steinberg G."/>
            <person name="Ibeas J.I."/>
            <person name="Holloman W."/>
            <person name="Guzman P."/>
            <person name="Farman M."/>
            <person name="Stajich J.E."/>
            <person name="Sentandreu R."/>
            <person name="Gonzalez-Prieto J.M."/>
            <person name="Kennell J.C."/>
            <person name="Molina L."/>
            <person name="Schirawski J."/>
            <person name="Mendoza-Mendoza A."/>
            <person name="Greilinger D."/>
            <person name="Munch K."/>
            <person name="Rossel N."/>
            <person name="Scherer M."/>
            <person name="Vranes M."/>
            <person name="Ladendorf O."/>
            <person name="Vincon V."/>
            <person name="Fuchs U."/>
            <person name="Sandrock B."/>
            <person name="Meng S."/>
            <person name="Ho E.C."/>
            <person name="Cahill M.J."/>
            <person name="Boyce K.J."/>
            <person name="Klose J."/>
            <person name="Klosterman S.J."/>
            <person name="Deelstra H.J."/>
            <person name="Ortiz-Castellanos L."/>
            <person name="Li W."/>
            <person name="Sanchez-Alonso P."/>
            <person name="Schreier P.H."/>
            <person name="Hauser-Hahn I."/>
            <person name="Vaupel M."/>
            <person name="Koopmann E."/>
            <person name="Friedrich G."/>
            <person name="Voss H."/>
            <person name="Schluter T."/>
            <person name="Margolis J."/>
            <person name="Platt D."/>
            <person name="Swimmer C."/>
            <person name="Gnirke A."/>
            <person name="Chen F."/>
            <person name="Vysotskaia V."/>
            <person name="Mannhaupt G."/>
            <person name="Guldener U."/>
            <person name="Munsterkotter M."/>
            <person name="Haase D."/>
            <person name="Oesterheld M."/>
            <person name="Mewes H.W."/>
            <person name="Mauceli E.W."/>
            <person name="DeCaprio D."/>
            <person name="Wade C.M."/>
            <person name="Butler J."/>
            <person name="Young S."/>
            <person name="Jaffe D.B."/>
            <person name="Calvo S."/>
            <person name="Nusbaum C."/>
            <person name="Galagan J."/>
            <person name="Birren B.W."/>
        </authorList>
    </citation>
    <scope>NUCLEOTIDE SEQUENCE [LARGE SCALE GENOMIC DNA]</scope>
    <source>
        <strain evidence="4">DSM 14603 / FGSC 9021 / UM521</strain>
    </source>
</reference>
<feature type="compositionally biased region" description="Polar residues" evidence="1">
    <location>
        <begin position="515"/>
        <end position="524"/>
    </location>
</feature>
<dbReference type="AlphaFoldDB" id="A0A0D1E1G8"/>
<feature type="chain" id="PRO_5002229492" evidence="2">
    <location>
        <begin position="28"/>
        <end position="626"/>
    </location>
</feature>
<accession>A0A0D1E1G8</accession>
<evidence type="ECO:0000256" key="1">
    <source>
        <dbReference type="SAM" id="MobiDB-lite"/>
    </source>
</evidence>
<dbReference type="InParanoid" id="A0A0D1E1G8"/>
<gene>
    <name evidence="3" type="ORF">UMAG_02293</name>
</gene>
<feature type="signal peptide" evidence="2">
    <location>
        <begin position="1"/>
        <end position="27"/>
    </location>
</feature>
<dbReference type="VEuPathDB" id="FungiDB:UMAG_02293"/>
<protein>
    <submittedName>
        <fullName evidence="3">Uncharacterized protein</fullName>
    </submittedName>
</protein>
<keyword evidence="4" id="KW-1185">Reference proteome</keyword>
<dbReference type="RefSeq" id="XP_011388619.1">
    <property type="nucleotide sequence ID" value="XM_011390317.1"/>
</dbReference>
<dbReference type="KEGG" id="uma:UMAG_02293"/>
<name>A0A0D1E1G8_MYCMD</name>
<dbReference type="GeneID" id="23563078"/>
<organism evidence="3 4">
    <name type="scientific">Mycosarcoma maydis</name>
    <name type="common">Corn smut fungus</name>
    <name type="synonym">Ustilago maydis</name>
    <dbReference type="NCBI Taxonomy" id="5270"/>
    <lineage>
        <taxon>Eukaryota</taxon>
        <taxon>Fungi</taxon>
        <taxon>Dikarya</taxon>
        <taxon>Basidiomycota</taxon>
        <taxon>Ustilaginomycotina</taxon>
        <taxon>Ustilaginomycetes</taxon>
        <taxon>Ustilaginales</taxon>
        <taxon>Ustilaginaceae</taxon>
        <taxon>Mycosarcoma</taxon>
    </lineage>
</organism>
<dbReference type="OrthoDB" id="2550141at2759"/>
<sequence length="626" mass="71827">MFDLKRRWAKFSFVNCILFLCLATSLAHKAKDDQLTLASTSLHDEDPNQTFASLYRFQDRVTGLQMTNQHYFLLSTRATTELDMRRYYAGIWRTIDTMGSNILKTSGRVSRPYELPGHPAYVNFFDGKSNTPALFLRVADILPSNPMLRDNPDVAIFMHGIQVVSQTVPHFWLQLKMIIRGSPTYYIDTERLDYQAVWSRYTIRYGNYWLNQLSEVYRWPVFSDLERLGYEPSTIEQELVVYDRIRPRETYSSNEVKLALLLKAARPYMAQFDTATGEQLFNLYALMKSPIDGRVEAMTWFQSPIFESYDPIRDEFHLRLYSFNEAASPDLDRIQYVASKSPSGESVLVPIAIVRPEVVWPRVQFSTIYKIPERLRTVGLIQFSNIRARKDRFVADVLTSRKRIRDGPELMPFERPRPHGHPLTYISQRRTFLSIEKPNGIITTAPESVRHDPQPQEEPVRKKLTIPESDDHVLSSIETPKTPRTPIILPFEERGHSIRPDPEPGHTFGAKHEGSSYTGGVSQEHTAPQQLLQIDQHDSAAADDRSTTAYPRVDPFKHSKSIDASGQAVADLRQRTSVGLMMVEGQHLGLGAAHKAHKPSQKTVLDILQEHLDPGLPKWQLPKWHL</sequence>
<feature type="compositionally biased region" description="Basic and acidic residues" evidence="1">
    <location>
        <begin position="494"/>
        <end position="514"/>
    </location>
</feature>
<proteinExistence type="predicted"/>
<dbReference type="EMBL" id="CM003144">
    <property type="protein sequence ID" value="KIS69771.1"/>
    <property type="molecule type" value="Genomic_DNA"/>
</dbReference>
<dbReference type="Proteomes" id="UP000000561">
    <property type="component" value="Chromosome 5"/>
</dbReference>
<evidence type="ECO:0000313" key="3">
    <source>
        <dbReference type="EMBL" id="KIS69771.1"/>
    </source>
</evidence>
<feature type="compositionally biased region" description="Basic and acidic residues" evidence="1">
    <location>
        <begin position="537"/>
        <end position="546"/>
    </location>
</feature>
<evidence type="ECO:0000256" key="2">
    <source>
        <dbReference type="SAM" id="SignalP"/>
    </source>
</evidence>
<keyword evidence="2" id="KW-0732">Signal</keyword>
<evidence type="ECO:0000313" key="4">
    <source>
        <dbReference type="Proteomes" id="UP000000561"/>
    </source>
</evidence>
<feature type="region of interest" description="Disordered" evidence="1">
    <location>
        <begin position="494"/>
        <end position="524"/>
    </location>
</feature>
<dbReference type="eggNOG" id="ENOG502QYKZ">
    <property type="taxonomic scope" value="Eukaryota"/>
</dbReference>